<reference evidence="4 6" key="2">
    <citation type="submission" date="2016-11" db="EMBL/GenBank/DDBJ databases">
        <authorList>
            <person name="Varghese N."/>
            <person name="Submissions S."/>
        </authorList>
    </citation>
    <scope>NUCLEOTIDE SEQUENCE [LARGE SCALE GENOMIC DNA]</scope>
    <source>
        <strain evidence="4 6">DSM 7308</strain>
    </source>
</reference>
<dbReference type="Proteomes" id="UP000323392">
    <property type="component" value="Unassembled WGS sequence"/>
</dbReference>
<keyword evidence="1" id="KW-1133">Transmembrane helix</keyword>
<dbReference type="RefSeq" id="WP_066069279.1">
    <property type="nucleotide sequence ID" value="NZ_FRBG01000003.1"/>
</dbReference>
<evidence type="ECO:0000313" key="4">
    <source>
        <dbReference type="EMBL" id="SHK64516.1"/>
    </source>
</evidence>
<keyword evidence="6" id="KW-1185">Reference proteome</keyword>
<evidence type="ECO:0000256" key="1">
    <source>
        <dbReference type="SAM" id="Phobius"/>
    </source>
</evidence>
<sequence length="173" mass="19430">MEITLEKIDQIMDRADVGYAEAKEALVNSNGDVIEALIYLEKKNKKVFKNLNLNEKGNELIERLREALKKGNITRVIIEREGDIILNLPVSVGAIGLVMAPVASIIGVSAAMVTNYRIKIVKDDGETIDLNEITEEKLSEVREKINFKKNKEGKDITEEVIKEVKEENGHLDK</sequence>
<dbReference type="PATRIC" id="fig|1121328.3.peg.773"/>
<dbReference type="Proteomes" id="UP000092605">
    <property type="component" value="Unassembled WGS sequence"/>
</dbReference>
<comment type="caution">
    <text evidence="3">The sequence shown here is derived from an EMBL/GenBank/DDBJ whole genome shotgun (WGS) entry which is preliminary data.</text>
</comment>
<accession>A0A150FPY1</accession>
<protein>
    <recommendedName>
        <fullName evidence="2">DUF4342 domain-containing protein</fullName>
    </recommendedName>
</protein>
<feature type="transmembrane region" description="Helical" evidence="1">
    <location>
        <begin position="90"/>
        <end position="113"/>
    </location>
</feature>
<organism evidence="3 5">
    <name type="scientific">Alkalithermobacter thermoalcaliphilus JW-YL-7 = DSM 7308</name>
    <dbReference type="NCBI Taxonomy" id="1121328"/>
    <lineage>
        <taxon>Bacteria</taxon>
        <taxon>Bacillati</taxon>
        <taxon>Bacillota</taxon>
        <taxon>Clostridia</taxon>
        <taxon>Peptostreptococcales</taxon>
        <taxon>Tepidibacteraceae</taxon>
        <taxon>Alkalithermobacter</taxon>
    </lineage>
</organism>
<dbReference type="EMBL" id="FRBG01000003">
    <property type="protein sequence ID" value="SHK64516.1"/>
    <property type="molecule type" value="Genomic_DNA"/>
</dbReference>
<reference evidence="3 5" key="1">
    <citation type="submission" date="2016-02" db="EMBL/GenBank/DDBJ databases">
        <title>Draft genome sequence for Clostridium paradoxum JW-YL-7.</title>
        <authorList>
            <person name="Utturkar S.M."/>
            <person name="Lancaster A."/>
            <person name="Poole F.L."/>
            <person name="Adams M.W."/>
            <person name="Brown S.D."/>
        </authorList>
    </citation>
    <scope>NUCLEOTIDE SEQUENCE [LARGE SCALE GENOMIC DNA]</scope>
    <source>
        <strain evidence="3 5">JW-YL-7</strain>
    </source>
</reference>
<dbReference type="STRING" id="1121328.JWYL7_0767"/>
<name>A0A150FPY1_CLOPD</name>
<evidence type="ECO:0000313" key="6">
    <source>
        <dbReference type="Proteomes" id="UP000323392"/>
    </source>
</evidence>
<dbReference type="Gene3D" id="1.10.8.10">
    <property type="entry name" value="DNA helicase RuvA subunit, C-terminal domain"/>
    <property type="match status" value="1"/>
</dbReference>
<evidence type="ECO:0000313" key="3">
    <source>
        <dbReference type="EMBL" id="KXZ39692.1"/>
    </source>
</evidence>
<dbReference type="AlphaFoldDB" id="A0A150FPY1"/>
<feature type="domain" description="DUF4342" evidence="2">
    <location>
        <begin position="52"/>
        <end position="122"/>
    </location>
</feature>
<dbReference type="InterPro" id="IPR009060">
    <property type="entry name" value="UBA-like_sf"/>
</dbReference>
<keyword evidence="1" id="KW-0812">Transmembrane</keyword>
<dbReference type="EMBL" id="LSFY01000001">
    <property type="protein sequence ID" value="KXZ39692.1"/>
    <property type="molecule type" value="Genomic_DNA"/>
</dbReference>
<dbReference type="Pfam" id="PF14242">
    <property type="entry name" value="DUF4342"/>
    <property type="match status" value="1"/>
</dbReference>
<dbReference type="InterPro" id="IPR025642">
    <property type="entry name" value="DUF4342"/>
</dbReference>
<dbReference type="CDD" id="cd14360">
    <property type="entry name" value="UBA_NAC_like_bac"/>
    <property type="match status" value="1"/>
</dbReference>
<proteinExistence type="predicted"/>
<evidence type="ECO:0000313" key="5">
    <source>
        <dbReference type="Proteomes" id="UP000092605"/>
    </source>
</evidence>
<evidence type="ECO:0000259" key="2">
    <source>
        <dbReference type="Pfam" id="PF14242"/>
    </source>
</evidence>
<dbReference type="OrthoDB" id="129626at2"/>
<gene>
    <name evidence="3" type="ORF">JWYL7_0767</name>
    <name evidence="4" type="ORF">SAMN05661008_00631</name>
</gene>
<dbReference type="SUPFAM" id="SSF46934">
    <property type="entry name" value="UBA-like"/>
    <property type="match status" value="1"/>
</dbReference>
<keyword evidence="1" id="KW-0472">Membrane</keyword>